<evidence type="ECO:0000313" key="3">
    <source>
        <dbReference type="EMBL" id="KAF7361593.1"/>
    </source>
</evidence>
<name>A0A8H6YHZ8_9AGAR</name>
<sequence>MTRLLVMWLCSLEPRCLPATDSPAHPNHIPPAARHRRAPAARLYTRRTLCLRRRRPAHKCTAHPSRLCTHLPLPSAPSCCQRKVPAVPFAETAAFARDLFDLGTPSSRLELVRRHAAPRPYILYLVSDVLHPNARKSSCSPRCLTRILTCTLDYSPFPIDGPDRIASQRRHYTRSPRKSHRRLLRRRDLRATRLAHRIRTPVFPKLSASKHNCQLGFAYQASAMLASRRHRCTNTTNERRCRHRRRSGSAADTELRAARSGSHNAPRKSSGVREGVGAGAGV</sequence>
<gene>
    <name evidence="3" type="ORF">MSAN_01193400</name>
</gene>
<evidence type="ECO:0000256" key="2">
    <source>
        <dbReference type="SAM" id="SignalP"/>
    </source>
</evidence>
<organism evidence="3 4">
    <name type="scientific">Mycena sanguinolenta</name>
    <dbReference type="NCBI Taxonomy" id="230812"/>
    <lineage>
        <taxon>Eukaryota</taxon>
        <taxon>Fungi</taxon>
        <taxon>Dikarya</taxon>
        <taxon>Basidiomycota</taxon>
        <taxon>Agaricomycotina</taxon>
        <taxon>Agaricomycetes</taxon>
        <taxon>Agaricomycetidae</taxon>
        <taxon>Agaricales</taxon>
        <taxon>Marasmiineae</taxon>
        <taxon>Mycenaceae</taxon>
        <taxon>Mycena</taxon>
    </lineage>
</organism>
<proteinExistence type="predicted"/>
<dbReference type="Proteomes" id="UP000623467">
    <property type="component" value="Unassembled WGS sequence"/>
</dbReference>
<evidence type="ECO:0000313" key="4">
    <source>
        <dbReference type="Proteomes" id="UP000623467"/>
    </source>
</evidence>
<protein>
    <submittedName>
        <fullName evidence="3">Uncharacterized protein</fullName>
    </submittedName>
</protein>
<accession>A0A8H6YHZ8</accession>
<reference evidence="3" key="1">
    <citation type="submission" date="2020-05" db="EMBL/GenBank/DDBJ databases">
        <title>Mycena genomes resolve the evolution of fungal bioluminescence.</title>
        <authorList>
            <person name="Tsai I.J."/>
        </authorList>
    </citation>
    <scope>NUCLEOTIDE SEQUENCE</scope>
    <source>
        <strain evidence="3">160909Yilan</strain>
    </source>
</reference>
<feature type="signal peptide" evidence="2">
    <location>
        <begin position="1"/>
        <end position="18"/>
    </location>
</feature>
<feature type="region of interest" description="Disordered" evidence="1">
    <location>
        <begin position="233"/>
        <end position="282"/>
    </location>
</feature>
<comment type="caution">
    <text evidence="3">The sequence shown here is derived from an EMBL/GenBank/DDBJ whole genome shotgun (WGS) entry which is preliminary data.</text>
</comment>
<dbReference type="EMBL" id="JACAZH010000008">
    <property type="protein sequence ID" value="KAF7361593.1"/>
    <property type="molecule type" value="Genomic_DNA"/>
</dbReference>
<keyword evidence="2" id="KW-0732">Signal</keyword>
<evidence type="ECO:0000256" key="1">
    <source>
        <dbReference type="SAM" id="MobiDB-lite"/>
    </source>
</evidence>
<keyword evidence="4" id="KW-1185">Reference proteome</keyword>
<dbReference type="AlphaFoldDB" id="A0A8H6YHZ8"/>
<feature type="chain" id="PRO_5034287415" evidence="2">
    <location>
        <begin position="19"/>
        <end position="282"/>
    </location>
</feature>